<dbReference type="Pfam" id="PF01553">
    <property type="entry name" value="Acyltransferase"/>
    <property type="match status" value="1"/>
</dbReference>
<dbReference type="InterPro" id="IPR002123">
    <property type="entry name" value="Plipid/glycerol_acylTrfase"/>
</dbReference>
<accession>A0A9D0ZM37</accession>
<evidence type="ECO:0000256" key="1">
    <source>
        <dbReference type="ARBA" id="ARBA00022679"/>
    </source>
</evidence>
<dbReference type="PANTHER" id="PTHR10434">
    <property type="entry name" value="1-ACYL-SN-GLYCEROL-3-PHOSPHATE ACYLTRANSFERASE"/>
    <property type="match status" value="1"/>
</dbReference>
<keyword evidence="2 4" id="KW-0012">Acyltransferase</keyword>
<dbReference type="EMBL" id="DVFZ01000061">
    <property type="protein sequence ID" value="HIQ82712.1"/>
    <property type="molecule type" value="Genomic_DNA"/>
</dbReference>
<dbReference type="GO" id="GO:0003841">
    <property type="term" value="F:1-acylglycerol-3-phosphate O-acyltransferase activity"/>
    <property type="evidence" value="ECO:0007669"/>
    <property type="project" value="TreeGrafter"/>
</dbReference>
<reference evidence="4" key="2">
    <citation type="journal article" date="2021" name="PeerJ">
        <title>Extensive microbial diversity within the chicken gut microbiome revealed by metagenomics and culture.</title>
        <authorList>
            <person name="Gilroy R."/>
            <person name="Ravi A."/>
            <person name="Getino M."/>
            <person name="Pursley I."/>
            <person name="Horton D.L."/>
            <person name="Alikhan N.F."/>
            <person name="Baker D."/>
            <person name="Gharbi K."/>
            <person name="Hall N."/>
            <person name="Watson M."/>
            <person name="Adriaenssens E.M."/>
            <person name="Foster-Nyarko E."/>
            <person name="Jarju S."/>
            <person name="Secka A."/>
            <person name="Antonio M."/>
            <person name="Oren A."/>
            <person name="Chaudhuri R.R."/>
            <person name="La Ragione R."/>
            <person name="Hildebrand F."/>
            <person name="Pallen M.J."/>
        </authorList>
    </citation>
    <scope>NUCLEOTIDE SEQUENCE</scope>
    <source>
        <strain evidence="4">ChiSjej6B24-2974</strain>
    </source>
</reference>
<gene>
    <name evidence="4" type="ORF">IAA52_06365</name>
</gene>
<comment type="caution">
    <text evidence="4">The sequence shown here is derived from an EMBL/GenBank/DDBJ whole genome shotgun (WGS) entry which is preliminary data.</text>
</comment>
<proteinExistence type="predicted"/>
<dbReference type="SMART" id="SM00563">
    <property type="entry name" value="PlsC"/>
    <property type="match status" value="1"/>
</dbReference>
<dbReference type="SUPFAM" id="SSF69593">
    <property type="entry name" value="Glycerol-3-phosphate (1)-acyltransferase"/>
    <property type="match status" value="1"/>
</dbReference>
<evidence type="ECO:0000313" key="5">
    <source>
        <dbReference type="Proteomes" id="UP000824260"/>
    </source>
</evidence>
<dbReference type="CDD" id="cd07989">
    <property type="entry name" value="LPLAT_AGPAT-like"/>
    <property type="match status" value="1"/>
</dbReference>
<dbReference type="GO" id="GO:0006654">
    <property type="term" value="P:phosphatidic acid biosynthetic process"/>
    <property type="evidence" value="ECO:0007669"/>
    <property type="project" value="TreeGrafter"/>
</dbReference>
<dbReference type="AlphaFoldDB" id="A0A9D0ZM37"/>
<organism evidence="4 5">
    <name type="scientific">Candidatus Pullichristensenella stercorigallinarum</name>
    <dbReference type="NCBI Taxonomy" id="2840909"/>
    <lineage>
        <taxon>Bacteria</taxon>
        <taxon>Bacillati</taxon>
        <taxon>Bacillota</taxon>
        <taxon>Clostridia</taxon>
        <taxon>Candidatus Pullichristensenella</taxon>
    </lineage>
</organism>
<dbReference type="PANTHER" id="PTHR10434:SF11">
    <property type="entry name" value="1-ACYL-SN-GLYCEROL-3-PHOSPHATE ACYLTRANSFERASE"/>
    <property type="match status" value="1"/>
</dbReference>
<reference evidence="4" key="1">
    <citation type="submission" date="2020-10" db="EMBL/GenBank/DDBJ databases">
        <authorList>
            <person name="Gilroy R."/>
        </authorList>
    </citation>
    <scope>NUCLEOTIDE SEQUENCE</scope>
    <source>
        <strain evidence="4">ChiSjej6B24-2974</strain>
    </source>
</reference>
<sequence>MKNWLYDFLKPLVRAYYFLVWGVRAAGAENVSAPGGYVLCSNHVHARDPFVLATCVRRRLRFMAKAELFKNRIVGGFISAIGAFPIRRGESDLGAVRESIKILNDGHVLGIFPQGTRSRENQHTHMEPGVALIALRAGAKVVPAYIDGPYRLFRRTRVVFGPPVAFDDLGRRFDRATLDAATARIEEAIWALKPEG</sequence>
<protein>
    <submittedName>
        <fullName evidence="4">1-acyl-sn-glycerol-3-phosphate acyltransferase</fullName>
    </submittedName>
</protein>
<dbReference type="Proteomes" id="UP000824260">
    <property type="component" value="Unassembled WGS sequence"/>
</dbReference>
<name>A0A9D0ZM37_9FIRM</name>
<evidence type="ECO:0000256" key="2">
    <source>
        <dbReference type="ARBA" id="ARBA00023315"/>
    </source>
</evidence>
<evidence type="ECO:0000313" key="4">
    <source>
        <dbReference type="EMBL" id="HIQ82712.1"/>
    </source>
</evidence>
<keyword evidence="1" id="KW-0808">Transferase</keyword>
<feature type="domain" description="Phospholipid/glycerol acyltransferase" evidence="3">
    <location>
        <begin position="37"/>
        <end position="149"/>
    </location>
</feature>
<evidence type="ECO:0000259" key="3">
    <source>
        <dbReference type="SMART" id="SM00563"/>
    </source>
</evidence>